<protein>
    <submittedName>
        <fullName evidence="1">Uncharacterized protein</fullName>
    </submittedName>
</protein>
<evidence type="ECO:0000313" key="2">
    <source>
        <dbReference type="Proteomes" id="UP000001294"/>
    </source>
</evidence>
<sequence length="449" mass="51932">MSPLSLDNGQVIIRLDIDMSTSSERELLANVGQMAILDSIDSDMKETAVESSEGLANSNGPQIPLFRQDGLPNNEFAHPDTPRRISEEIQILIREQQKVSGMRVQLSEMRSDLDKRRTAQIFQWSDSLQGIKSMLSSVPLEHTNTDAIRVQLRSLETINQYSDDYLLRENEYQSFQRHLEEEENSLQQRQSHVAELLQSFSLRSLAAEPHFKFSRSGSYQQAQDMWAMTEDDSDTVGTADSPIKMHPLVRKYFSEIGEIRMYQERLGELSLEYAETTGREASFALVNMSLDEGSQYFLDNYESQRLELEQMISEKMDAAASIREQCEKEGLLLAENVQERVETELDMDIRESLPRERDLLWLSELDENNTFFEPADSKGFSMYYFINRWILHQLRHSTSQILRYKSNPRLQDLKMDGDDLSEWAMELWFQDDGRSKMVSLLHTPMGSSK</sequence>
<dbReference type="HOGENOM" id="CLU_669356_0_0_1"/>
<dbReference type="OrthoDB" id="3553547at2759"/>
<dbReference type="VEuPathDB" id="FungiDB:PMAA_016980"/>
<dbReference type="AlphaFoldDB" id="B6Q1B6"/>
<gene>
    <name evidence="1" type="ORF">PMAA_016980</name>
</gene>
<keyword evidence="2" id="KW-1185">Reference proteome</keyword>
<evidence type="ECO:0000313" key="1">
    <source>
        <dbReference type="EMBL" id="EEA26779.1"/>
    </source>
</evidence>
<dbReference type="Proteomes" id="UP000001294">
    <property type="component" value="Unassembled WGS sequence"/>
</dbReference>
<organism evidence="1 2">
    <name type="scientific">Talaromyces marneffei (strain ATCC 18224 / CBS 334.59 / QM 7333)</name>
    <name type="common">Penicillium marneffei</name>
    <dbReference type="NCBI Taxonomy" id="441960"/>
    <lineage>
        <taxon>Eukaryota</taxon>
        <taxon>Fungi</taxon>
        <taxon>Dikarya</taxon>
        <taxon>Ascomycota</taxon>
        <taxon>Pezizomycotina</taxon>
        <taxon>Eurotiomycetes</taxon>
        <taxon>Eurotiomycetidae</taxon>
        <taxon>Eurotiales</taxon>
        <taxon>Trichocomaceae</taxon>
        <taxon>Talaromyces</taxon>
        <taxon>Talaromyces sect. Talaromyces</taxon>
    </lineage>
</organism>
<proteinExistence type="predicted"/>
<dbReference type="EMBL" id="DS995899">
    <property type="protein sequence ID" value="EEA26779.1"/>
    <property type="molecule type" value="Genomic_DNA"/>
</dbReference>
<dbReference type="PhylomeDB" id="B6Q1B6"/>
<accession>B6Q1B6</accession>
<reference evidence="2" key="1">
    <citation type="journal article" date="2015" name="Genome Announc.">
        <title>Genome sequence of the AIDS-associated pathogen Penicillium marneffei (ATCC18224) and its near taxonomic relative Talaromyces stipitatus (ATCC10500).</title>
        <authorList>
            <person name="Nierman W.C."/>
            <person name="Fedorova-Abrams N.D."/>
            <person name="Andrianopoulos A."/>
        </authorList>
    </citation>
    <scope>NUCLEOTIDE SEQUENCE [LARGE SCALE GENOMIC DNA]</scope>
    <source>
        <strain evidence="2">ATCC 18224 / CBS 334.59 / QM 7333</strain>
    </source>
</reference>
<name>B6Q1B6_TALMQ</name>